<organism evidence="2 3">
    <name type="scientific">Mucilaginibacter limnophilus</name>
    <dbReference type="NCBI Taxonomy" id="1932778"/>
    <lineage>
        <taxon>Bacteria</taxon>
        <taxon>Pseudomonadati</taxon>
        <taxon>Bacteroidota</taxon>
        <taxon>Sphingobacteriia</taxon>
        <taxon>Sphingobacteriales</taxon>
        <taxon>Sphingobacteriaceae</taxon>
        <taxon>Mucilaginibacter</taxon>
    </lineage>
</organism>
<dbReference type="InterPro" id="IPR041657">
    <property type="entry name" value="HTH_17"/>
</dbReference>
<dbReference type="PANTHER" id="PTHR34585">
    <property type="match status" value="1"/>
</dbReference>
<sequence length="99" mass="11307">MNETKDKRKLQLVTLDDMDNFRADILAAIKDMLAFAKGPPVKRWVKAAEARKLIGVSPGKLQVIRDSGLLSFTKIGGNIYYDKDDLIKLFEENKVQRRK</sequence>
<feature type="domain" description="Helix-turn-helix" evidence="1">
    <location>
        <begin position="44"/>
        <end position="93"/>
    </location>
</feature>
<name>A0A437MWP4_9SPHI</name>
<keyword evidence="2" id="KW-0238">DNA-binding</keyword>
<gene>
    <name evidence="2" type="ORF">EOD41_09085</name>
</gene>
<evidence type="ECO:0000313" key="3">
    <source>
        <dbReference type="Proteomes" id="UP000282759"/>
    </source>
</evidence>
<evidence type="ECO:0000313" key="2">
    <source>
        <dbReference type="EMBL" id="RVU02091.1"/>
    </source>
</evidence>
<accession>A0A437MWP4</accession>
<dbReference type="InterPro" id="IPR009061">
    <property type="entry name" value="DNA-bd_dom_put_sf"/>
</dbReference>
<dbReference type="PANTHER" id="PTHR34585:SF22">
    <property type="entry name" value="HELIX-TURN-HELIX DOMAIN-CONTAINING PROTEIN"/>
    <property type="match status" value="1"/>
</dbReference>
<dbReference type="SUPFAM" id="SSF46955">
    <property type="entry name" value="Putative DNA-binding domain"/>
    <property type="match status" value="1"/>
</dbReference>
<proteinExistence type="predicted"/>
<dbReference type="AlphaFoldDB" id="A0A437MWP4"/>
<keyword evidence="3" id="KW-1185">Reference proteome</keyword>
<protein>
    <submittedName>
        <fullName evidence="2">DNA-binding protein</fullName>
    </submittedName>
</protein>
<dbReference type="EMBL" id="SACK01000002">
    <property type="protein sequence ID" value="RVU02091.1"/>
    <property type="molecule type" value="Genomic_DNA"/>
</dbReference>
<comment type="caution">
    <text evidence="2">The sequence shown here is derived from an EMBL/GenBank/DDBJ whole genome shotgun (WGS) entry which is preliminary data.</text>
</comment>
<dbReference type="Pfam" id="PF12728">
    <property type="entry name" value="HTH_17"/>
    <property type="match status" value="1"/>
</dbReference>
<dbReference type="Proteomes" id="UP000282759">
    <property type="component" value="Unassembled WGS sequence"/>
</dbReference>
<dbReference type="OrthoDB" id="1524679at2"/>
<dbReference type="GO" id="GO:0003677">
    <property type="term" value="F:DNA binding"/>
    <property type="evidence" value="ECO:0007669"/>
    <property type="project" value="UniProtKB-KW"/>
</dbReference>
<dbReference type="RefSeq" id="WP_127704455.1">
    <property type="nucleotide sequence ID" value="NZ_SACK01000002.1"/>
</dbReference>
<reference evidence="2 3" key="1">
    <citation type="submission" date="2019-01" db="EMBL/GenBank/DDBJ databases">
        <authorList>
            <person name="Chen W.-M."/>
        </authorList>
    </citation>
    <scope>NUCLEOTIDE SEQUENCE [LARGE SCALE GENOMIC DNA]</scope>
    <source>
        <strain evidence="2 3">YBJ-36</strain>
    </source>
</reference>
<evidence type="ECO:0000259" key="1">
    <source>
        <dbReference type="Pfam" id="PF12728"/>
    </source>
</evidence>